<organism evidence="1 2">
    <name type="scientific">Listeria swaminathanii</name>
    <dbReference type="NCBI Taxonomy" id="2713501"/>
    <lineage>
        <taxon>Bacteria</taxon>
        <taxon>Bacillati</taxon>
        <taxon>Bacillota</taxon>
        <taxon>Bacilli</taxon>
        <taxon>Bacillales</taxon>
        <taxon>Listeriaceae</taxon>
        <taxon>Listeria</taxon>
    </lineage>
</organism>
<dbReference type="RefSeq" id="WP_230906428.1">
    <property type="nucleotide sequence ID" value="NZ_CP156021.1"/>
</dbReference>
<keyword evidence="2" id="KW-1185">Reference proteome</keyword>
<name>A0ABU2ID39_9LIST</name>
<protein>
    <submittedName>
        <fullName evidence="1">Uncharacterized protein</fullName>
    </submittedName>
</protein>
<dbReference type="EMBL" id="JASBAG010000001">
    <property type="protein sequence ID" value="MDT0095958.1"/>
    <property type="molecule type" value="Genomic_DNA"/>
</dbReference>
<dbReference type="Proteomes" id="UP001267344">
    <property type="component" value="Unassembled WGS sequence"/>
</dbReference>
<gene>
    <name evidence="1" type="ORF">QJV39_04455</name>
</gene>
<evidence type="ECO:0000313" key="1">
    <source>
        <dbReference type="EMBL" id="MDT0095958.1"/>
    </source>
</evidence>
<proteinExistence type="predicted"/>
<evidence type="ECO:0000313" key="2">
    <source>
        <dbReference type="Proteomes" id="UP001267344"/>
    </source>
</evidence>
<comment type="caution">
    <text evidence="1">The sequence shown here is derived from an EMBL/GenBank/DDBJ whole genome shotgun (WGS) entry which is preliminary data.</text>
</comment>
<accession>A0ABU2ID39</accession>
<sequence length="151" mass="17907">MKKIMKKDDYSKMPWVSADDLYFLFEQVIKDFKQSKLSKKEFFDILDELTMRQVDTYEILNEPVREQLDNELCSLWNTENYDDVDIITLLLISLGLKNTYNKMKKSIEDTSEISPEILEEIQDAIETVGDNIDNPYQDYMKKIDKSKIEEP</sequence>
<dbReference type="GeneID" id="93238689"/>
<reference evidence="1 2" key="1">
    <citation type="submission" date="2023-05" db="EMBL/GenBank/DDBJ databases">
        <title>A Combination of Whole Genome Sequencing and Metagenomics Reveals Diversity of Listeria spp. in Soil Collected from the Nantahala National Forest.</title>
        <authorList>
            <person name="Wang J."/>
            <person name="Schamp C.N."/>
            <person name="Hudson L.K."/>
            <person name="Chaggar H.K."/>
            <person name="Bryan D.W."/>
            <person name="Radosevich M."/>
            <person name="Denes T.G."/>
        </authorList>
    </citation>
    <scope>NUCLEOTIDE SEQUENCE [LARGE SCALE GENOMIC DNA]</scope>
    <source>
        <strain evidence="1 2">UTK S2-0009</strain>
    </source>
</reference>